<dbReference type="InParanoid" id="A0A6J2Y1H7"/>
<organism evidence="11 12">
    <name type="scientific">Sitophilus oryzae</name>
    <name type="common">Rice weevil</name>
    <name type="synonym">Curculio oryzae</name>
    <dbReference type="NCBI Taxonomy" id="7048"/>
    <lineage>
        <taxon>Eukaryota</taxon>
        <taxon>Metazoa</taxon>
        <taxon>Ecdysozoa</taxon>
        <taxon>Arthropoda</taxon>
        <taxon>Hexapoda</taxon>
        <taxon>Insecta</taxon>
        <taxon>Pterygota</taxon>
        <taxon>Neoptera</taxon>
        <taxon>Endopterygota</taxon>
        <taxon>Coleoptera</taxon>
        <taxon>Polyphaga</taxon>
        <taxon>Cucujiformia</taxon>
        <taxon>Curculionidae</taxon>
        <taxon>Dryophthorinae</taxon>
        <taxon>Sitophilus</taxon>
    </lineage>
</organism>
<dbReference type="InterPro" id="IPR004117">
    <property type="entry name" value="7tm6_olfct_rcpt"/>
</dbReference>
<keyword evidence="7 10" id="KW-0472">Membrane</keyword>
<dbReference type="GO" id="GO:0007165">
    <property type="term" value="P:signal transduction"/>
    <property type="evidence" value="ECO:0007669"/>
    <property type="project" value="UniProtKB-KW"/>
</dbReference>
<evidence type="ECO:0000256" key="5">
    <source>
        <dbReference type="ARBA" id="ARBA00022725"/>
    </source>
</evidence>
<evidence type="ECO:0000256" key="3">
    <source>
        <dbReference type="ARBA" id="ARBA00022606"/>
    </source>
</evidence>
<keyword evidence="11" id="KW-1185">Reference proteome</keyword>
<comment type="subcellular location">
    <subcellularLocation>
        <location evidence="1">Cell membrane</location>
        <topology evidence="1">Multi-pass membrane protein</topology>
    </subcellularLocation>
</comment>
<keyword evidence="2" id="KW-1003">Cell membrane</keyword>
<feature type="transmembrane region" description="Helical" evidence="10">
    <location>
        <begin position="87"/>
        <end position="109"/>
    </location>
</feature>
<accession>A0A6J2Y1H7</accession>
<dbReference type="GeneID" id="115883344"/>
<evidence type="ECO:0000256" key="2">
    <source>
        <dbReference type="ARBA" id="ARBA00022475"/>
    </source>
</evidence>
<evidence type="ECO:0000256" key="8">
    <source>
        <dbReference type="ARBA" id="ARBA00023170"/>
    </source>
</evidence>
<sequence>MKNIIRHAEESIDSQKKNLSPEDCEKLKNNYIYKDICLCVDRYNLVKEFVNDIEDTFSIPLFWQFGASVFVICLGYLQFFFVELWSFNFFTIVSFVVTMSWEVFLYCYFGSILYNESASLITDIYVTDWLNLDIKCQKALVTIMENGKRPLIIRAGKIIDISLDTFATILKRAYSVMAVVNKFIEN</sequence>
<evidence type="ECO:0000313" key="12">
    <source>
        <dbReference type="RefSeq" id="XP_030757557.1"/>
    </source>
</evidence>
<evidence type="ECO:0000256" key="4">
    <source>
        <dbReference type="ARBA" id="ARBA00022692"/>
    </source>
</evidence>
<dbReference type="GO" id="GO:0005549">
    <property type="term" value="F:odorant binding"/>
    <property type="evidence" value="ECO:0007669"/>
    <property type="project" value="InterPro"/>
</dbReference>
<gene>
    <name evidence="12" type="primary">LOC115883344</name>
</gene>
<feature type="transmembrane region" description="Helical" evidence="10">
    <location>
        <begin position="61"/>
        <end position="81"/>
    </location>
</feature>
<keyword evidence="6 10" id="KW-1133">Transmembrane helix</keyword>
<evidence type="ECO:0000313" key="11">
    <source>
        <dbReference type="Proteomes" id="UP000504635"/>
    </source>
</evidence>
<keyword evidence="9" id="KW-0807">Transducer</keyword>
<dbReference type="AlphaFoldDB" id="A0A6J2Y1H7"/>
<dbReference type="KEGG" id="soy:115883344"/>
<evidence type="ECO:0000256" key="9">
    <source>
        <dbReference type="ARBA" id="ARBA00023224"/>
    </source>
</evidence>
<dbReference type="GO" id="GO:0005886">
    <property type="term" value="C:plasma membrane"/>
    <property type="evidence" value="ECO:0007669"/>
    <property type="project" value="UniProtKB-SubCell"/>
</dbReference>
<evidence type="ECO:0000256" key="6">
    <source>
        <dbReference type="ARBA" id="ARBA00022989"/>
    </source>
</evidence>
<keyword evidence="5" id="KW-0552">Olfaction</keyword>
<dbReference type="OrthoDB" id="7545962at2759"/>
<dbReference type="PANTHER" id="PTHR21137">
    <property type="entry name" value="ODORANT RECEPTOR"/>
    <property type="match status" value="1"/>
</dbReference>
<dbReference type="RefSeq" id="XP_030757557.1">
    <property type="nucleotide sequence ID" value="XM_030901697.1"/>
</dbReference>
<keyword evidence="8" id="KW-0675">Receptor</keyword>
<name>A0A6J2Y1H7_SITOR</name>
<keyword evidence="4 10" id="KW-0812">Transmembrane</keyword>
<protein>
    <submittedName>
        <fullName evidence="12">Odorant receptor 22b-like</fullName>
    </submittedName>
</protein>
<dbReference type="PANTHER" id="PTHR21137:SF35">
    <property type="entry name" value="ODORANT RECEPTOR 19A-RELATED"/>
    <property type="match status" value="1"/>
</dbReference>
<dbReference type="Proteomes" id="UP000504635">
    <property type="component" value="Unplaced"/>
</dbReference>
<proteinExistence type="predicted"/>
<dbReference type="Pfam" id="PF02949">
    <property type="entry name" value="7tm_6"/>
    <property type="match status" value="1"/>
</dbReference>
<evidence type="ECO:0000256" key="1">
    <source>
        <dbReference type="ARBA" id="ARBA00004651"/>
    </source>
</evidence>
<evidence type="ECO:0000256" key="10">
    <source>
        <dbReference type="SAM" id="Phobius"/>
    </source>
</evidence>
<dbReference type="GO" id="GO:0004984">
    <property type="term" value="F:olfactory receptor activity"/>
    <property type="evidence" value="ECO:0007669"/>
    <property type="project" value="InterPro"/>
</dbReference>
<keyword evidence="3" id="KW-0716">Sensory transduction</keyword>
<evidence type="ECO:0000256" key="7">
    <source>
        <dbReference type="ARBA" id="ARBA00023136"/>
    </source>
</evidence>
<reference evidence="12" key="1">
    <citation type="submission" date="2025-08" db="UniProtKB">
        <authorList>
            <consortium name="RefSeq"/>
        </authorList>
    </citation>
    <scope>IDENTIFICATION</scope>
    <source>
        <tissue evidence="12">Gonads</tissue>
    </source>
</reference>